<sequence length="149" mass="17269">MIVESTKFYAMIKVTIKTHDAKTNYQKAHFFVLNKGNNAGKTILQPCMNCFTVEVDNPDYIESVKYLCNALAKSNFWKIYLRGSVIPFLALSDFKKHFTHKINEMDADYENHLNLINQIKTIEQAELHFTLKSQKINQLKLAVINLLIQ</sequence>
<reference evidence="1 2" key="1">
    <citation type="submission" date="2024-02" db="EMBL/GenBank/DDBJ databases">
        <title>Comparative Genomic Analysis of Flavobacterium Species Causing Columnaris Disease of Freshwater Fish in Thailand: Insights into Virulence and Resistance Mechanisms.</title>
        <authorList>
            <person name="Nguyen D."/>
            <person name="Chokmangmeepisarn P."/>
            <person name="Khianchaikhan K."/>
            <person name="Morishita M."/>
            <person name="Bunnoy A."/>
            <person name="Rodkhum C."/>
        </authorList>
    </citation>
    <scope>NUCLEOTIDE SEQUENCE [LARGE SCALE GENOMIC DNA]</scope>
    <source>
        <strain evidence="1 2">KCRT2007</strain>
    </source>
</reference>
<keyword evidence="2" id="KW-1185">Reference proteome</keyword>
<dbReference type="InterPro" id="IPR054223">
    <property type="entry name" value="DUF6943"/>
</dbReference>
<dbReference type="Proteomes" id="UP001621813">
    <property type="component" value="Unassembled WGS sequence"/>
</dbReference>
<dbReference type="Pfam" id="PF22105">
    <property type="entry name" value="DUF6943"/>
    <property type="match status" value="1"/>
</dbReference>
<protein>
    <submittedName>
        <fullName evidence="1">Uncharacterized protein</fullName>
    </submittedName>
</protein>
<evidence type="ECO:0000313" key="2">
    <source>
        <dbReference type="Proteomes" id="UP001621813"/>
    </source>
</evidence>
<evidence type="ECO:0000313" key="1">
    <source>
        <dbReference type="EMBL" id="MFK7048845.1"/>
    </source>
</evidence>
<name>A0ABW8PN16_9FLAO</name>
<organism evidence="1 2">
    <name type="scientific">Flavobacterium davisii</name>
    <dbReference type="NCBI Taxonomy" id="2906077"/>
    <lineage>
        <taxon>Bacteria</taxon>
        <taxon>Pseudomonadati</taxon>
        <taxon>Bacteroidota</taxon>
        <taxon>Flavobacteriia</taxon>
        <taxon>Flavobacteriales</taxon>
        <taxon>Flavobacteriaceae</taxon>
        <taxon>Flavobacterium</taxon>
    </lineage>
</organism>
<proteinExistence type="predicted"/>
<dbReference type="RefSeq" id="WP_405322556.1">
    <property type="nucleotide sequence ID" value="NZ_JAZGZR010000005.1"/>
</dbReference>
<dbReference type="EMBL" id="JAZGZR010000005">
    <property type="protein sequence ID" value="MFK7048845.1"/>
    <property type="molecule type" value="Genomic_DNA"/>
</dbReference>
<accession>A0ABW8PN16</accession>
<gene>
    <name evidence="1" type="ORF">V3Q77_02990</name>
</gene>
<comment type="caution">
    <text evidence="1">The sequence shown here is derived from an EMBL/GenBank/DDBJ whole genome shotgun (WGS) entry which is preliminary data.</text>
</comment>